<feature type="chain" id="PRO_5046367750" description="Secreted protein" evidence="2">
    <location>
        <begin position="25"/>
        <end position="150"/>
    </location>
</feature>
<feature type="signal peptide" evidence="2">
    <location>
        <begin position="1"/>
        <end position="24"/>
    </location>
</feature>
<organism evidence="3 4">
    <name type="scientific">Gloeobacter morelensis MG652769</name>
    <dbReference type="NCBI Taxonomy" id="2781736"/>
    <lineage>
        <taxon>Bacteria</taxon>
        <taxon>Bacillati</taxon>
        <taxon>Cyanobacteriota</taxon>
        <taxon>Cyanophyceae</taxon>
        <taxon>Gloeobacterales</taxon>
        <taxon>Gloeobacteraceae</taxon>
        <taxon>Gloeobacter</taxon>
        <taxon>Gloeobacter morelensis</taxon>
    </lineage>
</organism>
<accession>A0ABY3PMW8</accession>
<protein>
    <recommendedName>
        <fullName evidence="5">Secreted protein</fullName>
    </recommendedName>
</protein>
<proteinExistence type="predicted"/>
<keyword evidence="4" id="KW-1185">Reference proteome</keyword>
<name>A0ABY3PMW8_9CYAN</name>
<feature type="region of interest" description="Disordered" evidence="1">
    <location>
        <begin position="93"/>
        <end position="150"/>
    </location>
</feature>
<gene>
    <name evidence="3" type="ORF">ISF26_01980</name>
</gene>
<dbReference type="EMBL" id="CP063845">
    <property type="protein sequence ID" value="UFP95042.1"/>
    <property type="molecule type" value="Genomic_DNA"/>
</dbReference>
<evidence type="ECO:0000313" key="3">
    <source>
        <dbReference type="EMBL" id="UFP95042.1"/>
    </source>
</evidence>
<dbReference type="RefSeq" id="WP_230842165.1">
    <property type="nucleotide sequence ID" value="NZ_CP063845.1"/>
</dbReference>
<evidence type="ECO:0008006" key="5">
    <source>
        <dbReference type="Google" id="ProtNLM"/>
    </source>
</evidence>
<dbReference type="Proteomes" id="UP001054846">
    <property type="component" value="Chromosome"/>
</dbReference>
<evidence type="ECO:0000256" key="1">
    <source>
        <dbReference type="SAM" id="MobiDB-lite"/>
    </source>
</evidence>
<sequence>MLRTLCPVLAAGLLLVAVAPAAQADRIIIPVFQSQTSIIRGTQAQGAGSGYGGSSQSGALNQASGQAQTVNVYVPEDFDGNVTTVDLGDRNRRFGRDERFGRDDRFEREPGDWRERFERTKRFGRERDDLERPELHRRDGWNNRRGERDG</sequence>
<keyword evidence="2" id="KW-0732">Signal</keyword>
<feature type="region of interest" description="Disordered" evidence="1">
    <location>
        <begin position="43"/>
        <end position="63"/>
    </location>
</feature>
<evidence type="ECO:0000313" key="4">
    <source>
        <dbReference type="Proteomes" id="UP001054846"/>
    </source>
</evidence>
<evidence type="ECO:0000256" key="2">
    <source>
        <dbReference type="SAM" id="SignalP"/>
    </source>
</evidence>
<reference evidence="3 4" key="1">
    <citation type="journal article" date="2021" name="Genome Biol. Evol.">
        <title>Complete Genome Sequencing of a Novel Gloeobacter Species from a Waterfall Cave in Mexico.</title>
        <authorList>
            <person name="Saw J.H."/>
            <person name="Cardona T."/>
            <person name="Montejano G."/>
        </authorList>
    </citation>
    <scope>NUCLEOTIDE SEQUENCE [LARGE SCALE GENOMIC DNA]</scope>
    <source>
        <strain evidence="3">MG652769</strain>
    </source>
</reference>